<gene>
    <name evidence="1" type="ORF">AB5J53_26685</name>
</gene>
<evidence type="ECO:0000313" key="1">
    <source>
        <dbReference type="EMBL" id="XDQ54990.1"/>
    </source>
</evidence>
<dbReference type="RefSeq" id="WP_369248183.1">
    <property type="nucleotide sequence ID" value="NZ_CP163443.1"/>
</dbReference>
<name>A0AB39RGI7_9ACTN</name>
<dbReference type="EMBL" id="CP163443">
    <property type="protein sequence ID" value="XDQ54990.1"/>
    <property type="molecule type" value="Genomic_DNA"/>
</dbReference>
<accession>A0AB39RGI7</accession>
<organism evidence="1">
    <name type="scientific">Streptomyces sp. R41</name>
    <dbReference type="NCBI Taxonomy" id="3238632"/>
    <lineage>
        <taxon>Bacteria</taxon>
        <taxon>Bacillati</taxon>
        <taxon>Actinomycetota</taxon>
        <taxon>Actinomycetes</taxon>
        <taxon>Kitasatosporales</taxon>
        <taxon>Streptomycetaceae</taxon>
        <taxon>Streptomyces</taxon>
    </lineage>
</organism>
<proteinExistence type="predicted"/>
<dbReference type="AlphaFoldDB" id="A0AB39RGI7"/>
<reference evidence="1" key="1">
    <citation type="submission" date="2024-07" db="EMBL/GenBank/DDBJ databases">
        <authorList>
            <person name="Yu S.T."/>
        </authorList>
    </citation>
    <scope>NUCLEOTIDE SEQUENCE</scope>
    <source>
        <strain evidence="1">R41</strain>
    </source>
</reference>
<sequence>MTSYVRPAAAAGPYGCRVPVGPYGGPYTRVANPSLTAVETPEGD</sequence>
<protein>
    <submittedName>
        <fullName evidence="1">Uncharacterized protein</fullName>
    </submittedName>
</protein>